<gene>
    <name evidence="3" type="ORF">ACFQVC_04605</name>
</gene>
<evidence type="ECO:0000256" key="1">
    <source>
        <dbReference type="SAM" id="MobiDB-lite"/>
    </source>
</evidence>
<keyword evidence="2" id="KW-0472">Membrane</keyword>
<feature type="region of interest" description="Disordered" evidence="1">
    <location>
        <begin position="131"/>
        <end position="178"/>
    </location>
</feature>
<evidence type="ECO:0000256" key="2">
    <source>
        <dbReference type="SAM" id="Phobius"/>
    </source>
</evidence>
<keyword evidence="2" id="KW-1133">Transmembrane helix</keyword>
<dbReference type="Proteomes" id="UP001596523">
    <property type="component" value="Unassembled WGS sequence"/>
</dbReference>
<sequence>MGARHAPQHGGEREGRRGGRPGRPDISLAQLAGAGLGAAAGMTLASELHLYGTVTGAVVFAVAATVGGPLIQHALQRLGEGCGALVRTARGRVAARGGAPGAARGGALGAVVPLAAIGVLAFGTVAATGSAAPAAAPQDHKSAPDQAPSREPVEKVTQTRADSRKTTPRRMAPTDGGC</sequence>
<organism evidence="3 4">
    <name type="scientific">Streptomyces monticola</name>
    <dbReference type="NCBI Taxonomy" id="2666263"/>
    <lineage>
        <taxon>Bacteria</taxon>
        <taxon>Bacillati</taxon>
        <taxon>Actinomycetota</taxon>
        <taxon>Actinomycetes</taxon>
        <taxon>Kitasatosporales</taxon>
        <taxon>Streptomycetaceae</taxon>
        <taxon>Streptomyces</taxon>
    </lineage>
</organism>
<dbReference type="RefSeq" id="WP_381826653.1">
    <property type="nucleotide sequence ID" value="NZ_JBHTCF010000001.1"/>
</dbReference>
<feature type="region of interest" description="Disordered" evidence="1">
    <location>
        <begin position="1"/>
        <end position="24"/>
    </location>
</feature>
<protein>
    <recommendedName>
        <fullName evidence="5">MFS transporter</fullName>
    </recommendedName>
</protein>
<dbReference type="EMBL" id="JBHTCF010000001">
    <property type="protein sequence ID" value="MFC7303496.1"/>
    <property type="molecule type" value="Genomic_DNA"/>
</dbReference>
<reference evidence="4" key="1">
    <citation type="journal article" date="2019" name="Int. J. Syst. Evol. Microbiol.">
        <title>The Global Catalogue of Microorganisms (GCM) 10K type strain sequencing project: providing services to taxonomists for standard genome sequencing and annotation.</title>
        <authorList>
            <consortium name="The Broad Institute Genomics Platform"/>
            <consortium name="The Broad Institute Genome Sequencing Center for Infectious Disease"/>
            <person name="Wu L."/>
            <person name="Ma J."/>
        </authorList>
    </citation>
    <scope>NUCLEOTIDE SEQUENCE [LARGE SCALE GENOMIC DNA]</scope>
    <source>
        <strain evidence="4">SYNS20</strain>
    </source>
</reference>
<keyword evidence="2" id="KW-0812">Transmembrane</keyword>
<accession>A0ABW2JDN8</accession>
<evidence type="ECO:0008006" key="5">
    <source>
        <dbReference type="Google" id="ProtNLM"/>
    </source>
</evidence>
<keyword evidence="4" id="KW-1185">Reference proteome</keyword>
<proteinExistence type="predicted"/>
<feature type="transmembrane region" description="Helical" evidence="2">
    <location>
        <begin position="26"/>
        <end position="44"/>
    </location>
</feature>
<comment type="caution">
    <text evidence="3">The sequence shown here is derived from an EMBL/GenBank/DDBJ whole genome shotgun (WGS) entry which is preliminary data.</text>
</comment>
<evidence type="ECO:0000313" key="3">
    <source>
        <dbReference type="EMBL" id="MFC7303496.1"/>
    </source>
</evidence>
<feature type="transmembrane region" description="Helical" evidence="2">
    <location>
        <begin position="50"/>
        <end position="71"/>
    </location>
</feature>
<evidence type="ECO:0000313" key="4">
    <source>
        <dbReference type="Proteomes" id="UP001596523"/>
    </source>
</evidence>
<name>A0ABW2JDN8_9ACTN</name>